<evidence type="ECO:0000256" key="5">
    <source>
        <dbReference type="ARBA" id="ARBA00022763"/>
    </source>
</evidence>
<comment type="similarity">
    <text evidence="1">Belongs to the DNA polymerase type-Y family.</text>
</comment>
<dbReference type="Gene3D" id="3.30.1490.100">
    <property type="entry name" value="DNA polymerase, Y-family, little finger domain"/>
    <property type="match status" value="1"/>
</dbReference>
<dbReference type="InterPro" id="IPR017961">
    <property type="entry name" value="DNA_pol_Y-fam_little_finger"/>
</dbReference>
<dbReference type="Proteomes" id="UP000182015">
    <property type="component" value="Unassembled WGS sequence"/>
</dbReference>
<dbReference type="PANTHER" id="PTHR11076:SF35">
    <property type="entry name" value="DNA REPAIR PROTEIN HOMOLOG YOBH"/>
    <property type="match status" value="1"/>
</dbReference>
<evidence type="ECO:0000256" key="3">
    <source>
        <dbReference type="ARBA" id="ARBA00022695"/>
    </source>
</evidence>
<dbReference type="InterPro" id="IPR043128">
    <property type="entry name" value="Rev_trsase/Diguanyl_cyclase"/>
</dbReference>
<dbReference type="RefSeq" id="WP_071793133.1">
    <property type="nucleotide sequence ID" value="NZ_LZDD01000001.1"/>
</dbReference>
<dbReference type="GO" id="GO:0042276">
    <property type="term" value="P:error-prone translesion synthesis"/>
    <property type="evidence" value="ECO:0007669"/>
    <property type="project" value="TreeGrafter"/>
</dbReference>
<keyword evidence="9" id="KW-1185">Reference proteome</keyword>
<name>A0A1L8MNY6_9STRE</name>
<dbReference type="Pfam" id="PF00817">
    <property type="entry name" value="IMS"/>
    <property type="match status" value="1"/>
</dbReference>
<evidence type="ECO:0000256" key="4">
    <source>
        <dbReference type="ARBA" id="ARBA00022705"/>
    </source>
</evidence>
<sequence length="475" mass="54409">MSYIDYSREPRSDIAFVDMKSFYASVECVDRGLNPLRTSLCVMSRADNSNGLILASSPTFKRVFGKSNVGRSYDLPFNIQTRRFNYQVAQRKGWTVTPALVAYIEAWAKHTLVVPPRMDRYIEKNIQIQHIFQEFASPQDILTYSIDEGFLDLTSSLNYFIPHNDLNRKEKLDALASRIQYRIWKETGVYSTVGLSNANPLLAKLALDNEAKHSDSMRSNWSYEDVENKVWQIKKMTDFWGIGVRTEKRMHKLGIFSIKELANANPDILKKEFGVIGLQLWFHANGVDESKVHKPYKPVSKGVGNSQILPRDYYHQADIELVLGEMAEHVARRLRRKEKKASVVSIYVSFSKGQEQKPINSQMTIDPAYSNKVIRQAVIFLFRKHYVGGVVRQIAVRCDGLVDSSIEVFSLFDDFEKKEKENHLEATIDQIRDRFGTMALQKGSSLLEASRVAERSQLIGGHSASIDRERKKLHD</sequence>
<keyword evidence="5" id="KW-0227">DNA damage</keyword>
<evidence type="ECO:0000313" key="9">
    <source>
        <dbReference type="Proteomes" id="UP000182015"/>
    </source>
</evidence>
<keyword evidence="4" id="KW-0235">DNA replication</keyword>
<dbReference type="GO" id="GO:0006260">
    <property type="term" value="P:DNA replication"/>
    <property type="evidence" value="ECO:0007669"/>
    <property type="project" value="UniProtKB-KW"/>
</dbReference>
<evidence type="ECO:0000256" key="6">
    <source>
        <dbReference type="ARBA" id="ARBA00022932"/>
    </source>
</evidence>
<dbReference type="InterPro" id="IPR050116">
    <property type="entry name" value="DNA_polymerase-Y"/>
</dbReference>
<evidence type="ECO:0000256" key="2">
    <source>
        <dbReference type="ARBA" id="ARBA00022457"/>
    </source>
</evidence>
<dbReference type="GO" id="GO:0003684">
    <property type="term" value="F:damaged DNA binding"/>
    <property type="evidence" value="ECO:0007669"/>
    <property type="project" value="InterPro"/>
</dbReference>
<comment type="caution">
    <text evidence="8">The sequence shown here is derived from an EMBL/GenBank/DDBJ whole genome shotgun (WGS) entry which is preliminary data.</text>
</comment>
<keyword evidence="6" id="KW-0808">Transferase</keyword>
<gene>
    <name evidence="8" type="ORF">A9Q68_02730</name>
</gene>
<dbReference type="Pfam" id="PF11799">
    <property type="entry name" value="IMS_C"/>
    <property type="match status" value="1"/>
</dbReference>
<dbReference type="GO" id="GO:0003887">
    <property type="term" value="F:DNA-directed DNA polymerase activity"/>
    <property type="evidence" value="ECO:0007669"/>
    <property type="project" value="UniProtKB-KW"/>
</dbReference>
<dbReference type="PROSITE" id="PS50173">
    <property type="entry name" value="UMUC"/>
    <property type="match status" value="1"/>
</dbReference>
<dbReference type="EMBL" id="LZDD01000001">
    <property type="protein sequence ID" value="OJF72477.1"/>
    <property type="molecule type" value="Genomic_DNA"/>
</dbReference>
<dbReference type="Gene3D" id="1.10.150.20">
    <property type="entry name" value="5' to 3' exonuclease, C-terminal subdomain"/>
    <property type="match status" value="1"/>
</dbReference>
<evidence type="ECO:0000313" key="8">
    <source>
        <dbReference type="EMBL" id="OJF72477.1"/>
    </source>
</evidence>
<dbReference type="AlphaFoldDB" id="A0A1L8MNY6"/>
<reference evidence="9" key="1">
    <citation type="submission" date="2016-06" db="EMBL/GenBank/DDBJ databases">
        <authorList>
            <person name="de Vries S.P.W."/>
            <person name="Hadjirin N.F."/>
            <person name="Lay E.M."/>
            <person name="Zadoks R.N."/>
            <person name="Peacock S.J."/>
            <person name="Parkhill J."/>
            <person name="Grant A.J."/>
            <person name="Mcdougall S."/>
            <person name="Holmes M.A."/>
        </authorList>
    </citation>
    <scope>NUCLEOTIDE SEQUENCE [LARGE SCALE GENOMIC DNA]</scope>
    <source>
        <strain evidence="9">NZ1587</strain>
    </source>
</reference>
<evidence type="ECO:0000259" key="7">
    <source>
        <dbReference type="PROSITE" id="PS50173"/>
    </source>
</evidence>
<organism evidence="8 9">
    <name type="scientific">Streptococcus bovimastitidis</name>
    <dbReference type="NCBI Taxonomy" id="1856638"/>
    <lineage>
        <taxon>Bacteria</taxon>
        <taxon>Bacillati</taxon>
        <taxon>Bacillota</taxon>
        <taxon>Bacilli</taxon>
        <taxon>Lactobacillales</taxon>
        <taxon>Streptococcaceae</taxon>
        <taxon>Streptococcus</taxon>
    </lineage>
</organism>
<dbReference type="OrthoDB" id="9808813at2"/>
<keyword evidence="3" id="KW-0548">Nucleotidyltransferase</keyword>
<dbReference type="InterPro" id="IPR036775">
    <property type="entry name" value="DNA_pol_Y-fam_lit_finger_sf"/>
</dbReference>
<dbReference type="SUPFAM" id="SSF56672">
    <property type="entry name" value="DNA/RNA polymerases"/>
    <property type="match status" value="1"/>
</dbReference>
<proteinExistence type="inferred from homology"/>
<dbReference type="InterPro" id="IPR001126">
    <property type="entry name" value="UmuC"/>
</dbReference>
<dbReference type="Gene3D" id="3.30.70.270">
    <property type="match status" value="1"/>
</dbReference>
<dbReference type="SUPFAM" id="SSF100879">
    <property type="entry name" value="Lesion bypass DNA polymerase (Y-family), little finger domain"/>
    <property type="match status" value="1"/>
</dbReference>
<feature type="domain" description="UmuC" evidence="7">
    <location>
        <begin position="14"/>
        <end position="243"/>
    </location>
</feature>
<dbReference type="GO" id="GO:0009432">
    <property type="term" value="P:SOS response"/>
    <property type="evidence" value="ECO:0007669"/>
    <property type="project" value="TreeGrafter"/>
</dbReference>
<dbReference type="InterPro" id="IPR043502">
    <property type="entry name" value="DNA/RNA_pol_sf"/>
</dbReference>
<dbReference type="GO" id="GO:0006281">
    <property type="term" value="P:DNA repair"/>
    <property type="evidence" value="ECO:0007669"/>
    <property type="project" value="InterPro"/>
</dbReference>
<keyword evidence="2" id="KW-0515">Mutator protein</keyword>
<dbReference type="STRING" id="1856638.A9Q68_02730"/>
<evidence type="ECO:0000256" key="1">
    <source>
        <dbReference type="ARBA" id="ARBA00010945"/>
    </source>
</evidence>
<dbReference type="PANTHER" id="PTHR11076">
    <property type="entry name" value="DNA REPAIR POLYMERASE UMUC / TRANSFERASE FAMILY MEMBER"/>
    <property type="match status" value="1"/>
</dbReference>
<accession>A0A1L8MNY6</accession>
<dbReference type="GO" id="GO:0005829">
    <property type="term" value="C:cytosol"/>
    <property type="evidence" value="ECO:0007669"/>
    <property type="project" value="TreeGrafter"/>
</dbReference>
<keyword evidence="6" id="KW-0239">DNA-directed DNA polymerase</keyword>
<protein>
    <submittedName>
        <fullName evidence="8">DNA polymerase</fullName>
    </submittedName>
</protein>
<dbReference type="CDD" id="cd01700">
    <property type="entry name" value="PolY_Pol_V_umuC"/>
    <property type="match status" value="1"/>
</dbReference>